<evidence type="ECO:0000313" key="1">
    <source>
        <dbReference type="EMBL" id="KKK65070.1"/>
    </source>
</evidence>
<feature type="non-terminal residue" evidence="1">
    <location>
        <position position="33"/>
    </location>
</feature>
<comment type="caution">
    <text evidence="1">The sequence shown here is derived from an EMBL/GenBank/DDBJ whole genome shotgun (WGS) entry which is preliminary data.</text>
</comment>
<accession>A0A0F8XUY4</accession>
<dbReference type="EMBL" id="LAZR01060733">
    <property type="protein sequence ID" value="KKK65070.1"/>
    <property type="molecule type" value="Genomic_DNA"/>
</dbReference>
<name>A0A0F8XUY4_9ZZZZ</name>
<protein>
    <submittedName>
        <fullName evidence="1">Uncharacterized protein</fullName>
    </submittedName>
</protein>
<dbReference type="AlphaFoldDB" id="A0A0F8XUY4"/>
<reference evidence="1" key="1">
    <citation type="journal article" date="2015" name="Nature">
        <title>Complex archaea that bridge the gap between prokaryotes and eukaryotes.</title>
        <authorList>
            <person name="Spang A."/>
            <person name="Saw J.H."/>
            <person name="Jorgensen S.L."/>
            <person name="Zaremba-Niedzwiedzka K."/>
            <person name="Martijn J."/>
            <person name="Lind A.E."/>
            <person name="van Eijk R."/>
            <person name="Schleper C."/>
            <person name="Guy L."/>
            <person name="Ettema T.J."/>
        </authorList>
    </citation>
    <scope>NUCLEOTIDE SEQUENCE</scope>
</reference>
<organism evidence="1">
    <name type="scientific">marine sediment metagenome</name>
    <dbReference type="NCBI Taxonomy" id="412755"/>
    <lineage>
        <taxon>unclassified sequences</taxon>
        <taxon>metagenomes</taxon>
        <taxon>ecological metagenomes</taxon>
    </lineage>
</organism>
<proteinExistence type="predicted"/>
<gene>
    <name evidence="1" type="ORF">LCGC14_2977840</name>
</gene>
<sequence>MSDLQEHPAVRKFIKELNCFDERLEITVECTNH</sequence>